<keyword evidence="3" id="KW-1185">Reference proteome</keyword>
<dbReference type="EMBL" id="AXCM01005301">
    <property type="status" value="NOT_ANNOTATED_CDS"/>
    <property type="molecule type" value="Genomic_DNA"/>
</dbReference>
<protein>
    <submittedName>
        <fullName evidence="2">Uncharacterized protein</fullName>
    </submittedName>
</protein>
<feature type="region of interest" description="Disordered" evidence="1">
    <location>
        <begin position="51"/>
        <end position="70"/>
    </location>
</feature>
<accession>A0A182MS16</accession>
<dbReference type="Proteomes" id="UP000075883">
    <property type="component" value="Unassembled WGS sequence"/>
</dbReference>
<evidence type="ECO:0000313" key="3">
    <source>
        <dbReference type="Proteomes" id="UP000075883"/>
    </source>
</evidence>
<reference evidence="2" key="2">
    <citation type="submission" date="2020-05" db="UniProtKB">
        <authorList>
            <consortium name="EnsemblMetazoa"/>
        </authorList>
    </citation>
    <scope>IDENTIFICATION</scope>
    <source>
        <strain evidence="2">A-37</strain>
    </source>
</reference>
<proteinExistence type="predicted"/>
<name>A0A182MS16_9DIPT</name>
<dbReference type="VEuPathDB" id="VectorBase:ACUA024892"/>
<evidence type="ECO:0000313" key="2">
    <source>
        <dbReference type="EnsemblMetazoa" id="ACUA024892-PA"/>
    </source>
</evidence>
<evidence type="ECO:0000256" key="1">
    <source>
        <dbReference type="SAM" id="MobiDB-lite"/>
    </source>
</evidence>
<reference evidence="3" key="1">
    <citation type="submission" date="2013-09" db="EMBL/GenBank/DDBJ databases">
        <title>The Genome Sequence of Anopheles culicifacies species A.</title>
        <authorList>
            <consortium name="The Broad Institute Genomics Platform"/>
            <person name="Neafsey D.E."/>
            <person name="Besansky N."/>
            <person name="Howell P."/>
            <person name="Walton C."/>
            <person name="Young S.K."/>
            <person name="Zeng Q."/>
            <person name="Gargeya S."/>
            <person name="Fitzgerald M."/>
            <person name="Haas B."/>
            <person name="Abouelleil A."/>
            <person name="Allen A.W."/>
            <person name="Alvarado L."/>
            <person name="Arachchi H.M."/>
            <person name="Berlin A.M."/>
            <person name="Chapman S.B."/>
            <person name="Gainer-Dewar J."/>
            <person name="Goldberg J."/>
            <person name="Griggs A."/>
            <person name="Gujja S."/>
            <person name="Hansen M."/>
            <person name="Howarth C."/>
            <person name="Imamovic A."/>
            <person name="Ireland A."/>
            <person name="Larimer J."/>
            <person name="McCowan C."/>
            <person name="Murphy C."/>
            <person name="Pearson M."/>
            <person name="Poon T.W."/>
            <person name="Priest M."/>
            <person name="Roberts A."/>
            <person name="Saif S."/>
            <person name="Shea T."/>
            <person name="Sisk P."/>
            <person name="Sykes S."/>
            <person name="Wortman J."/>
            <person name="Nusbaum C."/>
            <person name="Birren B."/>
        </authorList>
    </citation>
    <scope>NUCLEOTIDE SEQUENCE [LARGE SCALE GENOMIC DNA]</scope>
    <source>
        <strain evidence="3">A-37</strain>
    </source>
</reference>
<dbReference type="EnsemblMetazoa" id="ACUA024892-RA">
    <property type="protein sequence ID" value="ACUA024892-PA"/>
    <property type="gene ID" value="ACUA024892"/>
</dbReference>
<organism evidence="2 3">
    <name type="scientific">Anopheles culicifacies</name>
    <dbReference type="NCBI Taxonomy" id="139723"/>
    <lineage>
        <taxon>Eukaryota</taxon>
        <taxon>Metazoa</taxon>
        <taxon>Ecdysozoa</taxon>
        <taxon>Arthropoda</taxon>
        <taxon>Hexapoda</taxon>
        <taxon>Insecta</taxon>
        <taxon>Pterygota</taxon>
        <taxon>Neoptera</taxon>
        <taxon>Endopterygota</taxon>
        <taxon>Diptera</taxon>
        <taxon>Nematocera</taxon>
        <taxon>Culicoidea</taxon>
        <taxon>Culicidae</taxon>
        <taxon>Anophelinae</taxon>
        <taxon>Anopheles</taxon>
        <taxon>culicifacies species complex</taxon>
    </lineage>
</organism>
<dbReference type="AlphaFoldDB" id="A0A182MS16"/>
<sequence>MASARAFAILNNQNQANGNHFVGKNIQSLKGTESRSSSAFALKDLTNNNTTQRTLVHQDGKGKGSNTQEKQIKSATCNILQKIGLNHETKAAPRKTHGCYDVFSPQNAEYAWGQASCLRDDLLEQMIDFNGVSCNIKRKPLPPVRPDPLDLPDLDVDPWTNDELWPMKEQRFSSVKPLDLPGDDFPLVDIQDLEFIF</sequence>